<evidence type="ECO:0000256" key="1">
    <source>
        <dbReference type="SAM" id="MobiDB-lite"/>
    </source>
</evidence>
<sequence>MREEDWVAALTAGGAEAVPEDEPSADIPAADHGEPAADRGEPSADHDGSGSHGDRWVFLPDPAWPAEERGAPPLEAVVGGWPVAADGTTGAFVPNPDYAPSGPDSPTDPVDAVLRLLADDRADVAALAGALREAELGVAVDVDGNPVLAPSPDDVPCVLATTAPARRAAVHADAWEVVTAAELAGTLPAEGVDVLLNPGSRTATRLVAGAFRDAVLTTVDESTVE</sequence>
<feature type="compositionally biased region" description="Basic and acidic residues" evidence="1">
    <location>
        <begin position="29"/>
        <end position="55"/>
    </location>
</feature>
<dbReference type="RefSeq" id="WP_345601468.1">
    <property type="nucleotide sequence ID" value="NZ_BAABLT010000034.1"/>
</dbReference>
<dbReference type="EMBL" id="JBHTIW010000001">
    <property type="protein sequence ID" value="MFD0918330.1"/>
    <property type="molecule type" value="Genomic_DNA"/>
</dbReference>
<organism evidence="2 3">
    <name type="scientific">Saccharopolyspora rosea</name>
    <dbReference type="NCBI Taxonomy" id="524884"/>
    <lineage>
        <taxon>Bacteria</taxon>
        <taxon>Bacillati</taxon>
        <taxon>Actinomycetota</taxon>
        <taxon>Actinomycetes</taxon>
        <taxon>Pseudonocardiales</taxon>
        <taxon>Pseudonocardiaceae</taxon>
        <taxon>Saccharopolyspora</taxon>
    </lineage>
</organism>
<evidence type="ECO:0000313" key="3">
    <source>
        <dbReference type="Proteomes" id="UP001597018"/>
    </source>
</evidence>
<accession>A0ABW3FM67</accession>
<protein>
    <submittedName>
        <fullName evidence="2">Type VII secretion system-associated protein</fullName>
    </submittedName>
</protein>
<gene>
    <name evidence="2" type="ORF">ACFQ16_01095</name>
</gene>
<name>A0ABW3FM67_9PSEU</name>
<proteinExistence type="predicted"/>
<dbReference type="InterPro" id="IPR047659">
    <property type="entry name" value="T7SS_assoc"/>
</dbReference>
<feature type="region of interest" description="Disordered" evidence="1">
    <location>
        <begin position="1"/>
        <end position="70"/>
    </location>
</feature>
<comment type="caution">
    <text evidence="2">The sequence shown here is derived from an EMBL/GenBank/DDBJ whole genome shotgun (WGS) entry which is preliminary data.</text>
</comment>
<dbReference type="NCBIfam" id="NF033532">
    <property type="entry name" value="lone7para_assoc"/>
    <property type="match status" value="1"/>
</dbReference>
<dbReference type="Proteomes" id="UP001597018">
    <property type="component" value="Unassembled WGS sequence"/>
</dbReference>
<reference evidence="3" key="1">
    <citation type="journal article" date="2019" name="Int. J. Syst. Evol. Microbiol.">
        <title>The Global Catalogue of Microorganisms (GCM) 10K type strain sequencing project: providing services to taxonomists for standard genome sequencing and annotation.</title>
        <authorList>
            <consortium name="The Broad Institute Genomics Platform"/>
            <consortium name="The Broad Institute Genome Sequencing Center for Infectious Disease"/>
            <person name="Wu L."/>
            <person name="Ma J."/>
        </authorList>
    </citation>
    <scope>NUCLEOTIDE SEQUENCE [LARGE SCALE GENOMIC DNA]</scope>
    <source>
        <strain evidence="3">CCUG 56401</strain>
    </source>
</reference>
<keyword evidence="3" id="KW-1185">Reference proteome</keyword>
<evidence type="ECO:0000313" key="2">
    <source>
        <dbReference type="EMBL" id="MFD0918330.1"/>
    </source>
</evidence>